<evidence type="ECO:0000256" key="2">
    <source>
        <dbReference type="ARBA" id="ARBA00010617"/>
    </source>
</evidence>
<dbReference type="Proteomes" id="UP001139505">
    <property type="component" value="Unassembled WGS sequence"/>
</dbReference>
<dbReference type="SUPFAM" id="SSF48264">
    <property type="entry name" value="Cytochrome P450"/>
    <property type="match status" value="1"/>
</dbReference>
<dbReference type="GO" id="GO:0020037">
    <property type="term" value="F:heme binding"/>
    <property type="evidence" value="ECO:0007669"/>
    <property type="project" value="InterPro"/>
</dbReference>
<evidence type="ECO:0000256" key="7">
    <source>
        <dbReference type="ARBA" id="ARBA00023033"/>
    </source>
</evidence>
<dbReference type="Proteomes" id="UP000245060">
    <property type="component" value="Unassembled WGS sequence"/>
</dbReference>
<keyword evidence="5 8" id="KW-0560">Oxidoreductase</keyword>
<keyword evidence="11" id="KW-1185">Reference proteome</keyword>
<dbReference type="GO" id="GO:0016705">
    <property type="term" value="F:oxidoreductase activity, acting on paired donors, with incorporation or reduction of molecular oxygen"/>
    <property type="evidence" value="ECO:0007669"/>
    <property type="project" value="InterPro"/>
</dbReference>
<dbReference type="RefSeq" id="WP_108925907.1">
    <property type="nucleotide sequence ID" value="NZ_BFCH01000032.1"/>
</dbReference>
<dbReference type="PANTHER" id="PTHR46696:SF1">
    <property type="entry name" value="CYTOCHROME P450 YJIB-RELATED"/>
    <property type="match status" value="1"/>
</dbReference>
<comment type="similarity">
    <text evidence="2 8">Belongs to the cytochrome P450 family.</text>
</comment>
<gene>
    <name evidence="9" type="ORF">MmonteBS_47350</name>
    <name evidence="10" type="ORF">NJB18185_41110</name>
</gene>
<dbReference type="PRINTS" id="PR00385">
    <property type="entry name" value="P450"/>
</dbReference>
<dbReference type="GO" id="GO:0005506">
    <property type="term" value="F:iron ion binding"/>
    <property type="evidence" value="ECO:0007669"/>
    <property type="project" value="InterPro"/>
</dbReference>
<dbReference type="Gene3D" id="1.10.630.10">
    <property type="entry name" value="Cytochrome P450"/>
    <property type="match status" value="1"/>
</dbReference>
<reference evidence="11" key="2">
    <citation type="submission" date="2018-04" db="EMBL/GenBank/DDBJ databases">
        <title>Draft genome sequence of Mycobacterium montefiorense isolated from Japanese black salamander.</title>
        <authorList>
            <person name="Fukano H."/>
            <person name="Yoshida M."/>
            <person name="Shimizu A."/>
            <person name="Iwao H."/>
            <person name="Kurata O."/>
            <person name="Katayama Y."/>
            <person name="Omatsu T."/>
            <person name="Mizutani T."/>
            <person name="Wada S."/>
            <person name="Hoshino Y."/>
        </authorList>
    </citation>
    <scope>NUCLEOTIDE SEQUENCE [LARGE SCALE GENOMIC DNA]</scope>
    <source>
        <strain evidence="11">BS</strain>
    </source>
</reference>
<evidence type="ECO:0000313" key="10">
    <source>
        <dbReference type="EMBL" id="GKU74340.1"/>
    </source>
</evidence>
<reference evidence="10" key="4">
    <citation type="submission" date="2022-04" db="EMBL/GenBank/DDBJ databases">
        <authorList>
            <person name="Komine T."/>
            <person name="Fukano H."/>
            <person name="Wada S."/>
        </authorList>
    </citation>
    <scope>NUCLEOTIDE SEQUENCE</scope>
    <source>
        <strain evidence="10">NJB18185</strain>
    </source>
</reference>
<reference evidence="10" key="3">
    <citation type="journal article" date="2022" name="Microbiol. Resour. Announc.">
        <title>Draft Genome Sequences of Eight Mycobacterium montefiorense Strains Isolated from Salamanders in Captivity.</title>
        <authorList>
            <person name="Komine T."/>
            <person name="Ihara H."/>
            <person name="Fukano H."/>
            <person name="Hoshino Y."/>
            <person name="Kurata O."/>
            <person name="Wada S."/>
        </authorList>
    </citation>
    <scope>NUCLEOTIDE SEQUENCE</scope>
    <source>
        <strain evidence="10">NJB18185</strain>
    </source>
</reference>
<evidence type="ECO:0000256" key="3">
    <source>
        <dbReference type="ARBA" id="ARBA00022617"/>
    </source>
</evidence>
<dbReference type="PANTHER" id="PTHR46696">
    <property type="entry name" value="P450, PUTATIVE (EUROFUNG)-RELATED"/>
    <property type="match status" value="1"/>
</dbReference>
<dbReference type="GO" id="GO:0004497">
    <property type="term" value="F:monooxygenase activity"/>
    <property type="evidence" value="ECO:0007669"/>
    <property type="project" value="UniProtKB-KW"/>
</dbReference>
<dbReference type="EMBL" id="BFCH01000032">
    <property type="protein sequence ID" value="GBG40363.1"/>
    <property type="molecule type" value="Genomic_DNA"/>
</dbReference>
<dbReference type="AlphaFoldDB" id="A0AA37PPW5"/>
<dbReference type="PRINTS" id="PR00359">
    <property type="entry name" value="BP450"/>
</dbReference>
<evidence type="ECO:0000256" key="6">
    <source>
        <dbReference type="ARBA" id="ARBA00023004"/>
    </source>
</evidence>
<dbReference type="FunFam" id="1.10.630.10:FF:000018">
    <property type="entry name" value="Cytochrome P450 monooxygenase"/>
    <property type="match status" value="1"/>
</dbReference>
<dbReference type="InterPro" id="IPR017972">
    <property type="entry name" value="Cyt_P450_CS"/>
</dbReference>
<evidence type="ECO:0000313" key="11">
    <source>
        <dbReference type="Proteomes" id="UP000245060"/>
    </source>
</evidence>
<dbReference type="Pfam" id="PF00067">
    <property type="entry name" value="p450"/>
    <property type="match status" value="1"/>
</dbReference>
<organism evidence="10 12">
    <name type="scientific">Mycobacterium montefiorense</name>
    <dbReference type="NCBI Taxonomy" id="154654"/>
    <lineage>
        <taxon>Bacteria</taxon>
        <taxon>Bacillati</taxon>
        <taxon>Actinomycetota</taxon>
        <taxon>Actinomycetes</taxon>
        <taxon>Mycobacteriales</taxon>
        <taxon>Mycobacteriaceae</taxon>
        <taxon>Mycobacterium</taxon>
        <taxon>Mycobacterium simiae complex</taxon>
    </lineage>
</organism>
<dbReference type="InterPro" id="IPR002397">
    <property type="entry name" value="Cyt_P450_B"/>
</dbReference>
<proteinExistence type="inferred from homology"/>
<keyword evidence="3 8" id="KW-0349">Heme</keyword>
<comment type="caution">
    <text evidence="10">The sequence shown here is derived from an EMBL/GenBank/DDBJ whole genome shotgun (WGS) entry which is preliminary data.</text>
</comment>
<keyword evidence="7 8" id="KW-0503">Monooxygenase</keyword>
<comment type="cofactor">
    <cofactor evidence="1">
        <name>heme</name>
        <dbReference type="ChEBI" id="CHEBI:30413"/>
    </cofactor>
</comment>
<dbReference type="EMBL" id="BQYH01000033">
    <property type="protein sequence ID" value="GKU74340.1"/>
    <property type="molecule type" value="Genomic_DNA"/>
</dbReference>
<accession>A0AA37PPW5</accession>
<evidence type="ECO:0000256" key="1">
    <source>
        <dbReference type="ARBA" id="ARBA00001971"/>
    </source>
</evidence>
<evidence type="ECO:0000313" key="9">
    <source>
        <dbReference type="EMBL" id="GBG40363.1"/>
    </source>
</evidence>
<evidence type="ECO:0000256" key="8">
    <source>
        <dbReference type="RuleBase" id="RU000461"/>
    </source>
</evidence>
<dbReference type="PROSITE" id="PS00086">
    <property type="entry name" value="CYTOCHROME_P450"/>
    <property type="match status" value="1"/>
</dbReference>
<evidence type="ECO:0000256" key="4">
    <source>
        <dbReference type="ARBA" id="ARBA00022723"/>
    </source>
</evidence>
<dbReference type="InterPro" id="IPR036396">
    <property type="entry name" value="Cyt_P450_sf"/>
</dbReference>
<keyword evidence="6 8" id="KW-0408">Iron</keyword>
<reference evidence="9" key="1">
    <citation type="journal article" date="2018" name="Genome Announc.">
        <title>Draft Genome Sequence of Mycobacterium montefiorense Isolated from Japanese Black Salamander (Hynobius nigrescens).</title>
        <authorList>
            <person name="Fukano H."/>
            <person name="Yoshida M."/>
            <person name="Shimizu A."/>
            <person name="Iwao H."/>
            <person name="Katayama Y."/>
            <person name="Omatsu T."/>
            <person name="Mizutani T."/>
            <person name="Kurata O."/>
            <person name="Wada S."/>
            <person name="Hoshino Y."/>
        </authorList>
    </citation>
    <scope>NUCLEOTIDE SEQUENCE</scope>
    <source>
        <strain evidence="9">BS</strain>
    </source>
</reference>
<dbReference type="InterPro" id="IPR001128">
    <property type="entry name" value="Cyt_P450"/>
</dbReference>
<sequence>MVSVMDAPRIVYENDRDPDEVHEVLAKALRQGPIGIGPYGLPEVLSYDMVRTVLRDSRFTIPTGIGLVVQGITSGPIWDRYTKWLLCIDGAEHHRLRRIVASAFTPRGAERMRAACGDVIAELLDPHLANGSCDFVAEITTPYPVAIICSLLGAPRDDWQLFSGWAGDLARVLGLNVVEHEAAILQSWERLEAYVEELIAARRRSLTDDLISDLIRAEDDGDRLTHAEVVSLAVILLVAGTDTARNQLAASVQALADHPDQWELLASRPKLAPRAVEELMRHSPVNFRVLRQAVVDLELDDVDVPAGSLVIANTAAANRDPAVYDDPARLDLTREEAPAMLTFGGGAHYCLGGHLARMELAEALRVITGKVTNPRRSGPAPWKPITELAGPTTLPIEFDAVH</sequence>
<evidence type="ECO:0000256" key="5">
    <source>
        <dbReference type="ARBA" id="ARBA00023002"/>
    </source>
</evidence>
<protein>
    <submittedName>
        <fullName evidence="10">Cytochrome P450 hydroxylase</fullName>
    </submittedName>
</protein>
<name>A0AA37PPW5_9MYCO</name>
<evidence type="ECO:0000313" key="12">
    <source>
        <dbReference type="Proteomes" id="UP001139505"/>
    </source>
</evidence>
<keyword evidence="4 8" id="KW-0479">Metal-binding</keyword>